<dbReference type="EMBL" id="CP133623">
    <property type="protein sequence ID" value="WMV58756.1"/>
    <property type="molecule type" value="Genomic_DNA"/>
</dbReference>
<evidence type="ECO:0000313" key="1">
    <source>
        <dbReference type="EMBL" id="WMV58756.1"/>
    </source>
</evidence>
<protein>
    <submittedName>
        <fullName evidence="1">Uncharacterized protein</fullName>
    </submittedName>
</protein>
<sequence>EDEDKSNNVGTLETGENNGNAVISNTCGVHGYCRKGIVWLLCEVKWSRSKTGHLGCTIPNLATTSLLSSYSCRLMHVTYKNLKDFTVIQLNQRPSILLWLDETNVVARHRCILEC</sequence>
<evidence type="ECO:0000313" key="2">
    <source>
        <dbReference type="Proteomes" id="UP001234989"/>
    </source>
</evidence>
<feature type="non-terminal residue" evidence="1">
    <location>
        <position position="1"/>
    </location>
</feature>
<name>A0AAF1A0R9_SOLVR</name>
<reference evidence="1" key="1">
    <citation type="submission" date="2023-08" db="EMBL/GenBank/DDBJ databases">
        <title>A de novo genome assembly of Solanum verrucosum Schlechtendal, a Mexican diploid species geographically isolated from the other diploid A-genome species in potato relatives.</title>
        <authorList>
            <person name="Hosaka K."/>
        </authorList>
    </citation>
    <scope>NUCLEOTIDE SEQUENCE</scope>
    <source>
        <tissue evidence="1">Young leaves</tissue>
    </source>
</reference>
<gene>
    <name evidence="1" type="ORF">MTR67_052141</name>
</gene>
<proteinExistence type="predicted"/>
<dbReference type="Proteomes" id="UP001234989">
    <property type="component" value="Chromosome 12"/>
</dbReference>
<keyword evidence="2" id="KW-1185">Reference proteome</keyword>
<dbReference type="AlphaFoldDB" id="A0AAF1A0R9"/>
<organism evidence="1 2">
    <name type="scientific">Solanum verrucosum</name>
    <dbReference type="NCBI Taxonomy" id="315347"/>
    <lineage>
        <taxon>Eukaryota</taxon>
        <taxon>Viridiplantae</taxon>
        <taxon>Streptophyta</taxon>
        <taxon>Embryophyta</taxon>
        <taxon>Tracheophyta</taxon>
        <taxon>Spermatophyta</taxon>
        <taxon>Magnoliopsida</taxon>
        <taxon>eudicotyledons</taxon>
        <taxon>Gunneridae</taxon>
        <taxon>Pentapetalae</taxon>
        <taxon>asterids</taxon>
        <taxon>lamiids</taxon>
        <taxon>Solanales</taxon>
        <taxon>Solanaceae</taxon>
        <taxon>Solanoideae</taxon>
        <taxon>Solaneae</taxon>
        <taxon>Solanum</taxon>
    </lineage>
</organism>
<accession>A0AAF1A0R9</accession>